<dbReference type="GeneTree" id="ENSGT00940000177758"/>
<dbReference type="PROSITE" id="PS51253">
    <property type="entry name" value="HTH_CENPB"/>
    <property type="match status" value="1"/>
</dbReference>
<dbReference type="AlphaFoldDB" id="A0A8C4TB96"/>
<protein>
    <recommendedName>
        <fullName evidence="2">HTH CENPB-type domain-containing protein</fullName>
    </recommendedName>
</protein>
<evidence type="ECO:0000313" key="4">
    <source>
        <dbReference type="Proteomes" id="UP000694620"/>
    </source>
</evidence>
<evidence type="ECO:0000256" key="1">
    <source>
        <dbReference type="ARBA" id="ARBA00023125"/>
    </source>
</evidence>
<dbReference type="GO" id="GO:0003677">
    <property type="term" value="F:DNA binding"/>
    <property type="evidence" value="ECO:0007669"/>
    <property type="project" value="UniProtKB-KW"/>
</dbReference>
<evidence type="ECO:0000313" key="3">
    <source>
        <dbReference type="Ensembl" id="ENSECRP00000028826.1"/>
    </source>
</evidence>
<evidence type="ECO:0000259" key="2">
    <source>
        <dbReference type="PROSITE" id="PS51253"/>
    </source>
</evidence>
<keyword evidence="1" id="KW-0238">DNA-binding</keyword>
<accession>A0A8C4TB96</accession>
<reference evidence="3" key="3">
    <citation type="submission" date="2025-09" db="UniProtKB">
        <authorList>
            <consortium name="Ensembl"/>
        </authorList>
    </citation>
    <scope>IDENTIFICATION</scope>
</reference>
<keyword evidence="4" id="KW-1185">Reference proteome</keyword>
<feature type="domain" description="HTH CENPB-type" evidence="2">
    <location>
        <begin position="68"/>
        <end position="134"/>
    </location>
</feature>
<dbReference type="InterPro" id="IPR006600">
    <property type="entry name" value="HTH_CenpB_DNA-bd_dom"/>
</dbReference>
<reference evidence="3" key="2">
    <citation type="submission" date="2025-08" db="UniProtKB">
        <authorList>
            <consortium name="Ensembl"/>
        </authorList>
    </citation>
    <scope>IDENTIFICATION</scope>
</reference>
<proteinExistence type="predicted"/>
<reference evidence="3" key="1">
    <citation type="submission" date="2021-06" db="EMBL/GenBank/DDBJ databases">
        <authorList>
            <consortium name="Wellcome Sanger Institute Data Sharing"/>
        </authorList>
    </citation>
    <scope>NUCLEOTIDE SEQUENCE [LARGE SCALE GENOMIC DNA]</scope>
</reference>
<dbReference type="Proteomes" id="UP000694620">
    <property type="component" value="Chromosome 14"/>
</dbReference>
<dbReference type="Ensembl" id="ENSECRT00000029438.1">
    <property type="protein sequence ID" value="ENSECRP00000028826.1"/>
    <property type="gene ID" value="ENSECRG00000019516.1"/>
</dbReference>
<name>A0A8C4TB96_ERPCA</name>
<organism evidence="3 4">
    <name type="scientific">Erpetoichthys calabaricus</name>
    <name type="common">Rope fish</name>
    <name type="synonym">Calamoichthys calabaricus</name>
    <dbReference type="NCBI Taxonomy" id="27687"/>
    <lineage>
        <taxon>Eukaryota</taxon>
        <taxon>Metazoa</taxon>
        <taxon>Chordata</taxon>
        <taxon>Craniata</taxon>
        <taxon>Vertebrata</taxon>
        <taxon>Euteleostomi</taxon>
        <taxon>Actinopterygii</taxon>
        <taxon>Polypteriformes</taxon>
        <taxon>Polypteridae</taxon>
        <taxon>Erpetoichthys</taxon>
    </lineage>
</organism>
<sequence>MPRVRKRVTNRGVPLEILEQASNVIRNEGRTVKAVAKDFSICHTTLFRFHKKREKLASEGSDKLPRAGYWTIRRVFSEDQERSLKQYLQRAADLDYGLSPKEVREINRNWNEACMAGVDWFNGFLKRHPTLSIRCPQATSLSRYSHWTGLDLTWQHHFHCYVPFNPSTI</sequence>